<organism evidence="2 3">
    <name type="scientific">Candidatus Hakubella thermalkaliphila</name>
    <dbReference type="NCBI Taxonomy" id="2754717"/>
    <lineage>
        <taxon>Bacteria</taxon>
        <taxon>Bacillati</taxon>
        <taxon>Actinomycetota</taxon>
        <taxon>Actinomycetota incertae sedis</taxon>
        <taxon>Candidatus Hakubellales</taxon>
        <taxon>Candidatus Hakubellaceae</taxon>
        <taxon>Candidatus Hakubella</taxon>
    </lineage>
</organism>
<dbReference type="EMBL" id="BLRX01000309">
    <property type="protein sequence ID" value="GFP26008.1"/>
    <property type="molecule type" value="Genomic_DNA"/>
</dbReference>
<protein>
    <recommendedName>
        <fullName evidence="1">Mannosylglycerate hydrolase MGH1-like glycoside hydrolase domain-containing protein</fullName>
    </recommendedName>
</protein>
<dbReference type="AlphaFoldDB" id="A0A6V8P0I5"/>
<dbReference type="SUPFAM" id="SSF48208">
    <property type="entry name" value="Six-hairpin glycosidases"/>
    <property type="match status" value="1"/>
</dbReference>
<evidence type="ECO:0000313" key="2">
    <source>
        <dbReference type="EMBL" id="GFP26008.1"/>
    </source>
</evidence>
<dbReference type="InterPro" id="IPR008928">
    <property type="entry name" value="6-hairpin_glycosidase_sf"/>
</dbReference>
<feature type="non-terminal residue" evidence="2">
    <location>
        <position position="1"/>
    </location>
</feature>
<dbReference type="InterPro" id="IPR054491">
    <property type="entry name" value="MGH1-like_GH"/>
</dbReference>
<gene>
    <name evidence="2" type="ORF">HKBW3S25_01494</name>
</gene>
<comment type="caution">
    <text evidence="2">The sequence shown here is derived from an EMBL/GenBank/DDBJ whole genome shotgun (WGS) entry which is preliminary data.</text>
</comment>
<accession>A0A6V8P0I5</accession>
<reference evidence="2 3" key="1">
    <citation type="journal article" date="2020" name="Front. Microbiol.">
        <title>Single-cell genomics of novel Actinobacteria with the Wood-Ljungdahl pathway discovered in a serpentinizing system.</title>
        <authorList>
            <person name="Merino N."/>
            <person name="Kawai M."/>
            <person name="Boyd E.S."/>
            <person name="Colman D.R."/>
            <person name="McGlynn S.E."/>
            <person name="Nealson K.H."/>
            <person name="Kurokawa K."/>
            <person name="Hongoh Y."/>
        </authorList>
    </citation>
    <scope>NUCLEOTIDE SEQUENCE [LARGE SCALE GENOMIC DNA]</scope>
    <source>
        <strain evidence="2 3">S25</strain>
    </source>
</reference>
<feature type="domain" description="Mannosylglycerate hydrolase MGH1-like glycoside hydrolase" evidence="1">
    <location>
        <begin position="10"/>
        <end position="164"/>
    </location>
</feature>
<dbReference type="InterPro" id="IPR012341">
    <property type="entry name" value="6hp_glycosidase-like_sf"/>
</dbReference>
<evidence type="ECO:0000259" key="1">
    <source>
        <dbReference type="Pfam" id="PF22422"/>
    </source>
</evidence>
<sequence length="274" mass="30482">AEGPIALCEVQGYVYDAWLRMAELWEDFGRPQEAARLRAKAASLKRRFNLDFWISDKNGKGFFALALDGDKNKVDAIASNMGHLLWSGIVEEDKAPLVAATLVSEELFSGWGVRTLGLSCRGYNPVSYHNGSIWPHDNSLTVWGLRKYGFMDEAQKILAAFLDASSFFDYRLPELFVGMERQEHNFPVKYPTSCSPQAWAAGATLLFIRSLLGLEPNLPQGKLILAPVLPSRITSLRLEGVPMGSSRLSLEVRDGKVKLLKAPPKLEIVLEEKS</sequence>
<dbReference type="GO" id="GO:0005975">
    <property type="term" value="P:carbohydrate metabolic process"/>
    <property type="evidence" value="ECO:0007669"/>
    <property type="project" value="InterPro"/>
</dbReference>
<dbReference type="Pfam" id="PF22422">
    <property type="entry name" value="MGH1-like_GH"/>
    <property type="match status" value="1"/>
</dbReference>
<proteinExistence type="predicted"/>
<dbReference type="Gene3D" id="1.50.10.10">
    <property type="match status" value="1"/>
</dbReference>
<dbReference type="Proteomes" id="UP000543224">
    <property type="component" value="Unassembled WGS sequence"/>
</dbReference>
<name>A0A6V8P0I5_9ACTN</name>
<evidence type="ECO:0000313" key="3">
    <source>
        <dbReference type="Proteomes" id="UP000543224"/>
    </source>
</evidence>